<dbReference type="OrthoDB" id="773760at2759"/>
<evidence type="ECO:0000313" key="3">
    <source>
        <dbReference type="Proteomes" id="UP000189703"/>
    </source>
</evidence>
<dbReference type="PROSITE" id="PS50846">
    <property type="entry name" value="HMA_2"/>
    <property type="match status" value="1"/>
</dbReference>
<dbReference type="SUPFAM" id="SSF55008">
    <property type="entry name" value="HMA, heavy metal-associated domain"/>
    <property type="match status" value="1"/>
</dbReference>
<dbReference type="OMA" id="CIISSCF"/>
<dbReference type="CDD" id="cd00371">
    <property type="entry name" value="HMA"/>
    <property type="match status" value="1"/>
</dbReference>
<dbReference type="PANTHER" id="PTHR46413">
    <property type="entry name" value="HEAVY METAL-ASSOCIATED ISOPRENYLATED PLANT PROTEIN 6"/>
    <property type="match status" value="1"/>
</dbReference>
<feature type="signal peptide" evidence="1">
    <location>
        <begin position="1"/>
        <end position="21"/>
    </location>
</feature>
<proteinExistence type="predicted"/>
<dbReference type="InterPro" id="IPR006121">
    <property type="entry name" value="HMA_dom"/>
</dbReference>
<organism evidence="3 4">
    <name type="scientific">Nelumbo nucifera</name>
    <name type="common">Sacred lotus</name>
    <dbReference type="NCBI Taxonomy" id="4432"/>
    <lineage>
        <taxon>Eukaryota</taxon>
        <taxon>Viridiplantae</taxon>
        <taxon>Streptophyta</taxon>
        <taxon>Embryophyta</taxon>
        <taxon>Tracheophyta</taxon>
        <taxon>Spermatophyta</taxon>
        <taxon>Magnoliopsida</taxon>
        <taxon>Proteales</taxon>
        <taxon>Nelumbonaceae</taxon>
        <taxon>Nelumbo</taxon>
    </lineage>
</organism>
<dbReference type="GeneID" id="104607009"/>
<feature type="domain" description="HMA" evidence="2">
    <location>
        <begin position="33"/>
        <end position="96"/>
    </location>
</feature>
<dbReference type="RefSeq" id="XP_010270798.1">
    <property type="nucleotide sequence ID" value="XM_010272496.2"/>
</dbReference>
<dbReference type="Proteomes" id="UP000189703">
    <property type="component" value="Unplaced"/>
</dbReference>
<evidence type="ECO:0000313" key="4">
    <source>
        <dbReference type="RefSeq" id="XP_010270798.1"/>
    </source>
</evidence>
<dbReference type="InParanoid" id="A0A1U8B3Z0"/>
<name>A0A1U8B3Z0_NELNU</name>
<dbReference type="Pfam" id="PF00403">
    <property type="entry name" value="HMA"/>
    <property type="match status" value="1"/>
</dbReference>
<dbReference type="Gene3D" id="3.30.70.100">
    <property type="match status" value="1"/>
</dbReference>
<evidence type="ECO:0000259" key="2">
    <source>
        <dbReference type="PROSITE" id="PS50846"/>
    </source>
</evidence>
<gene>
    <name evidence="4" type="primary">LOC104607009</name>
</gene>
<protein>
    <submittedName>
        <fullName evidence="4">Heavy metal-associated isoprenylated plant protein 3-like</fullName>
    </submittedName>
</protein>
<dbReference type="InterPro" id="IPR044594">
    <property type="entry name" value="HIPP01/3/5/6"/>
</dbReference>
<keyword evidence="1" id="KW-0732">Signal</keyword>
<reference evidence="4" key="1">
    <citation type="submission" date="2025-08" db="UniProtKB">
        <authorList>
            <consortium name="RefSeq"/>
        </authorList>
    </citation>
    <scope>IDENTIFICATION</scope>
</reference>
<dbReference type="eggNOG" id="KOG1603">
    <property type="taxonomic scope" value="Eukaryota"/>
</dbReference>
<dbReference type="KEGG" id="nnu:104607009"/>
<evidence type="ECO:0000256" key="1">
    <source>
        <dbReference type="SAM" id="SignalP"/>
    </source>
</evidence>
<dbReference type="AlphaFoldDB" id="A0A1U8B3Z0"/>
<dbReference type="GO" id="GO:0046872">
    <property type="term" value="F:metal ion binding"/>
    <property type="evidence" value="ECO:0007669"/>
    <property type="project" value="InterPro"/>
</dbReference>
<dbReference type="InterPro" id="IPR036163">
    <property type="entry name" value="HMA_dom_sf"/>
</dbReference>
<accession>A0A1U8B3Z0</accession>
<keyword evidence="3" id="KW-1185">Reference proteome</keyword>
<feature type="chain" id="PRO_5010549116" evidence="1">
    <location>
        <begin position="22"/>
        <end position="121"/>
    </location>
</feature>
<dbReference type="PANTHER" id="PTHR46413:SF1">
    <property type="entry name" value="HEAVY METAL-ASSOCIATED ISOPRENYLATED PLANT PROTEIN 6"/>
    <property type="match status" value="1"/>
</dbReference>
<sequence length="121" mass="13836">MILFCFSLALICCRRRTRVKARRLTEGKKDEGSITVVLKIDMRCEGCSKKSNDLLRVFKGIEDIKGDDDNNKLTMVGKVDPLKLQERVEQKMKKKVELISPIPSSRQERVLSKCIISSCFT</sequence>